<dbReference type="InterPro" id="IPR003776">
    <property type="entry name" value="YcaO-like_dom"/>
</dbReference>
<sequence>MTTSPSTATGAYLGFRPHLRVESVPGEAVYLISEQRVTALHGKQIAHLAPLLDGTRRLDSLLTDTAREIPAGQTVRLLDRLAHAGLLAQHPAGPPAPEAAAEYAYWEEAGLDGVPAARRLAAASVHITAVGTADPGELRSAAEAGGLRTVPAGRAATADLTLVLCDSYLNPGLRAVDAEHRAAGRPWLPVKASGTETWVGPFFGPPVADPAPDTTPAGPCWYCLAERLWPSRPVEAHVQRALGRSGPLPRPTCALPANRLASLHLAVLEAAKWLAGHRHPDQRSLWTLDGLTLTGSRHPVGRRPQCAQCGDPGLMRSQVLAPVVLSSRPKRDRDGGGHRALTPQQTLDRYGHLIDPLTGLVKEIRRDPRGPAFLNSFHAGHNPAAGTEGLAGLRTGLRSTSSGKGTTALQARVGALAEAVERHCGHLQGDEPTVVGSYDALGPDAVHPDDVQLFDPRQFHGRDRWNATHSAFHHVPEPFDEDAEIEWTPVWSLTAGRHRLLPTSLLYYNSAGLAGRRFATAGSNGTAAGASLEDAVLQGFLELVERDAVALWWYNRTRRPGVDLDSFEDPWTDELRTVHRSLHREVWALDLTSDLGIPVVAALSRRTDKPAEDIVLGFGAHFDPRVALRRALTEANQLLPCVVDARADGTGYDLTAPGTLHWMRTAGINNQPYLLPAPGKPATGPRRYPYVARTDLRDDISAAEDIVRRAGLELLVLNQTRPDVGLPVARVLVPGLRPHWARFAPGRLFDVPVQLGDLGTPTRYDDLNPIPLFL</sequence>
<dbReference type="Gene3D" id="3.30.40.250">
    <property type="match status" value="1"/>
</dbReference>
<keyword evidence="4" id="KW-1185">Reference proteome</keyword>
<dbReference type="NCBIfam" id="TIGR00702">
    <property type="entry name" value="YcaO-type kinase domain"/>
    <property type="match status" value="1"/>
</dbReference>
<dbReference type="PANTHER" id="PTHR37809:SF1">
    <property type="entry name" value="RIBOSOMAL PROTEIN S12 METHYLTHIOTRANSFERASE ACCESSORY FACTOR YCAO"/>
    <property type="match status" value="1"/>
</dbReference>
<dbReference type="NCBIfam" id="TIGR03882">
    <property type="entry name" value="cyclo_dehyd_2"/>
    <property type="match status" value="1"/>
</dbReference>
<dbReference type="Gene3D" id="3.30.1330.230">
    <property type="match status" value="1"/>
</dbReference>
<dbReference type="Gene3D" id="3.40.50.720">
    <property type="entry name" value="NAD(P)-binding Rossmann-like Domain"/>
    <property type="match status" value="1"/>
</dbReference>
<evidence type="ECO:0000256" key="1">
    <source>
        <dbReference type="SAM" id="MobiDB-lite"/>
    </source>
</evidence>
<dbReference type="PANTHER" id="PTHR37809">
    <property type="entry name" value="RIBOSOMAL PROTEIN S12 METHYLTHIOTRANSFERASE ACCESSORY FACTOR YCAO"/>
    <property type="match status" value="1"/>
</dbReference>
<comment type="caution">
    <text evidence="3">The sequence shown here is derived from an EMBL/GenBank/DDBJ whole genome shotgun (WGS) entry which is preliminary data.</text>
</comment>
<protein>
    <submittedName>
        <fullName evidence="3">TOMM leader peptide-binding protein</fullName>
    </submittedName>
</protein>
<reference evidence="3 4" key="1">
    <citation type="submission" date="2024-10" db="EMBL/GenBank/DDBJ databases">
        <title>The Natural Products Discovery Center: Release of the First 8490 Sequenced Strains for Exploring Actinobacteria Biosynthetic Diversity.</title>
        <authorList>
            <person name="Kalkreuter E."/>
            <person name="Kautsar S.A."/>
            <person name="Yang D."/>
            <person name="Bader C.D."/>
            <person name="Teijaro C.N."/>
            <person name="Fluegel L."/>
            <person name="Davis C.M."/>
            <person name="Simpson J.R."/>
            <person name="Lauterbach L."/>
            <person name="Steele A.D."/>
            <person name="Gui C."/>
            <person name="Meng S."/>
            <person name="Li G."/>
            <person name="Viehrig K."/>
            <person name="Ye F."/>
            <person name="Su P."/>
            <person name="Kiefer A.F."/>
            <person name="Nichols A."/>
            <person name="Cepeda A.J."/>
            <person name="Yan W."/>
            <person name="Fan B."/>
            <person name="Jiang Y."/>
            <person name="Adhikari A."/>
            <person name="Zheng C.-J."/>
            <person name="Schuster L."/>
            <person name="Cowan T.M."/>
            <person name="Smanski M.J."/>
            <person name="Chevrette M.G."/>
            <person name="De Carvalho L.P.S."/>
            <person name="Shen B."/>
        </authorList>
    </citation>
    <scope>NUCLEOTIDE SEQUENCE [LARGE SCALE GENOMIC DNA]</scope>
    <source>
        <strain evidence="3 4">NPDC003029</strain>
    </source>
</reference>
<dbReference type="Gene3D" id="3.90.930.60">
    <property type="match status" value="1"/>
</dbReference>
<dbReference type="InterPro" id="IPR022291">
    <property type="entry name" value="Bacteriocin_synth_cyclodeHase"/>
</dbReference>
<dbReference type="EMBL" id="JBIAPK010000003">
    <property type="protein sequence ID" value="MFF3339618.1"/>
    <property type="molecule type" value="Genomic_DNA"/>
</dbReference>
<dbReference type="PROSITE" id="PS51664">
    <property type="entry name" value="YCAO"/>
    <property type="match status" value="1"/>
</dbReference>
<dbReference type="RefSeq" id="WP_387895554.1">
    <property type="nucleotide sequence ID" value="NZ_JBIAPK010000003.1"/>
</dbReference>
<accession>A0ABW6RF83</accession>
<evidence type="ECO:0000259" key="2">
    <source>
        <dbReference type="PROSITE" id="PS51664"/>
    </source>
</evidence>
<dbReference type="NCBIfam" id="TIGR03604">
    <property type="entry name" value="TOMM_cyclo_SagD"/>
    <property type="match status" value="1"/>
</dbReference>
<evidence type="ECO:0000313" key="4">
    <source>
        <dbReference type="Proteomes" id="UP001601976"/>
    </source>
</evidence>
<organism evidence="3 4">
    <name type="scientific">Streptomyces flavidovirens</name>
    <dbReference type="NCBI Taxonomy" id="67298"/>
    <lineage>
        <taxon>Bacteria</taxon>
        <taxon>Bacillati</taxon>
        <taxon>Actinomycetota</taxon>
        <taxon>Actinomycetes</taxon>
        <taxon>Kitasatosporales</taxon>
        <taxon>Streptomycetaceae</taxon>
        <taxon>Streptomyces</taxon>
    </lineage>
</organism>
<dbReference type="Pfam" id="PF02624">
    <property type="entry name" value="YcaO"/>
    <property type="match status" value="1"/>
</dbReference>
<evidence type="ECO:0000313" key="3">
    <source>
        <dbReference type="EMBL" id="MFF3339618.1"/>
    </source>
</evidence>
<dbReference type="InterPro" id="IPR049274">
    <property type="entry name" value="LynD/TruD_wHTH-like"/>
</dbReference>
<dbReference type="Proteomes" id="UP001601976">
    <property type="component" value="Unassembled WGS sequence"/>
</dbReference>
<gene>
    <name evidence="3" type="ORF">ACFYWW_12935</name>
</gene>
<dbReference type="Gene3D" id="3.30.160.660">
    <property type="match status" value="1"/>
</dbReference>
<proteinExistence type="predicted"/>
<name>A0ABW6RF83_9ACTN</name>
<feature type="region of interest" description="Disordered" evidence="1">
    <location>
        <begin position="327"/>
        <end position="346"/>
    </location>
</feature>
<feature type="domain" description="YcaO" evidence="2">
    <location>
        <begin position="403"/>
        <end position="774"/>
    </location>
</feature>
<dbReference type="Pfam" id="PF21084">
    <property type="entry name" value="WHD_DUF4423_like"/>
    <property type="match status" value="1"/>
</dbReference>
<dbReference type="InterPro" id="IPR027624">
    <property type="entry name" value="TOMM_cyclo_SagD"/>
</dbReference>